<dbReference type="STRING" id="264202.CF0732"/>
<name>Q253N4_CHLFF</name>
<sequence length="356" mass="39675">MGSKITKYLTSISLTFALFGNLYADDEPQPPADQTTQEVKIKTDRKGDFVANILWQNTYATTSGMNASRISLESLCDTSVYFDLEGGALGLCLNQHNMEEKSGFHMDGSGYYAGISCGSPSLYKIGVKFVSQHTNAKAHLGHDEVATDYLSLGGFWEVHGFKGRLIVVGNYLYTHGFHNLNHTHRQLIGACHASFESQTVGSALSFYFPLKARTNNRLTVIPFFRYQAFASKQNDFKEKGARVRSFVTPDSLVDISVPFGLHNKLAFHGYFPSLWELEVSYKPTLLRQKHLVGSVLVADDGTWISSPTEVCYHAFSINLKNETQVFKHLHINFDYQCDASSSTCSHYILAGGKLVF</sequence>
<dbReference type="SMART" id="SM00869">
    <property type="entry name" value="Autotransporter"/>
    <property type="match status" value="1"/>
</dbReference>
<dbReference type="SUPFAM" id="SSF103515">
    <property type="entry name" value="Autotransporter"/>
    <property type="match status" value="1"/>
</dbReference>
<dbReference type="PROSITE" id="PS51208">
    <property type="entry name" value="AUTOTRANSPORTER"/>
    <property type="match status" value="1"/>
</dbReference>
<evidence type="ECO:0000256" key="1">
    <source>
        <dbReference type="SAM" id="SignalP"/>
    </source>
</evidence>
<keyword evidence="4" id="KW-1185">Reference proteome</keyword>
<dbReference type="KEGG" id="cfe:CF0732"/>
<dbReference type="eggNOG" id="COG3210">
    <property type="taxonomic scope" value="Bacteria"/>
</dbReference>
<feature type="signal peptide" evidence="1">
    <location>
        <begin position="1"/>
        <end position="24"/>
    </location>
</feature>
<accession>Q253N4</accession>
<evidence type="ECO:0000313" key="4">
    <source>
        <dbReference type="Proteomes" id="UP000001260"/>
    </source>
</evidence>
<keyword evidence="1" id="KW-0732">Signal</keyword>
<dbReference type="AlphaFoldDB" id="Q253N4"/>
<dbReference type="OrthoDB" id="16673at2"/>
<dbReference type="InterPro" id="IPR036709">
    <property type="entry name" value="Autotransporte_beta_dom_sf"/>
</dbReference>
<dbReference type="InterPro" id="IPR005546">
    <property type="entry name" value="Autotransporte_beta"/>
</dbReference>
<evidence type="ECO:0000259" key="2">
    <source>
        <dbReference type="PROSITE" id="PS51208"/>
    </source>
</evidence>
<evidence type="ECO:0000313" key="3">
    <source>
        <dbReference type="EMBL" id="BAE81504.1"/>
    </source>
</evidence>
<proteinExistence type="predicted"/>
<feature type="chain" id="PRO_5004202557" evidence="1">
    <location>
        <begin position="25"/>
        <end position="356"/>
    </location>
</feature>
<dbReference type="EMBL" id="AP006861">
    <property type="protein sequence ID" value="BAE81504.1"/>
    <property type="molecule type" value="Genomic_DNA"/>
</dbReference>
<reference evidence="3 4" key="1">
    <citation type="journal article" date="2006" name="DNA Res.">
        <title>Genome sequence of the cat pathogen, Chlamydophila felis.</title>
        <authorList>
            <person name="Azuma Y."/>
            <person name="Hirakawa H."/>
            <person name="Yamashita A."/>
            <person name="Cai Y."/>
            <person name="Rahman M.A."/>
            <person name="Suzuki H."/>
            <person name="Mitaku S."/>
            <person name="Toh H."/>
            <person name="Goto S."/>
            <person name="Murakami T."/>
            <person name="Sugi K."/>
            <person name="Hayashi H."/>
            <person name="Fukushi H."/>
            <person name="Hattori M."/>
            <person name="Kuhara S."/>
            <person name="Shirai M."/>
        </authorList>
    </citation>
    <scope>NUCLEOTIDE SEQUENCE [LARGE SCALE GENOMIC DNA]</scope>
    <source>
        <strain evidence="3 4">Fe/C-56</strain>
    </source>
</reference>
<dbReference type="Gene3D" id="2.40.128.130">
    <property type="entry name" value="Autotransporter beta-domain"/>
    <property type="match status" value="1"/>
</dbReference>
<feature type="domain" description="Autotransporter" evidence="2">
    <location>
        <begin position="47"/>
        <end position="356"/>
    </location>
</feature>
<organism evidence="3 4">
    <name type="scientific">Chlamydia felis (strain Fe/C-56)</name>
    <name type="common">Chlamydophila felis</name>
    <dbReference type="NCBI Taxonomy" id="264202"/>
    <lineage>
        <taxon>Bacteria</taxon>
        <taxon>Pseudomonadati</taxon>
        <taxon>Chlamydiota</taxon>
        <taxon>Chlamydiia</taxon>
        <taxon>Chlamydiales</taxon>
        <taxon>Chlamydiaceae</taxon>
        <taxon>Chlamydia/Chlamydophila group</taxon>
        <taxon>Chlamydia</taxon>
    </lineage>
</organism>
<gene>
    <name evidence="3" type="primary">pmp14</name>
    <name evidence="3" type="ordered locus">CF0732</name>
</gene>
<dbReference type="HOGENOM" id="CLU_777784_0_0_0"/>
<dbReference type="Pfam" id="PF03797">
    <property type="entry name" value="Autotransporter"/>
    <property type="match status" value="1"/>
</dbReference>
<dbReference type="Proteomes" id="UP000001260">
    <property type="component" value="Chromosome"/>
</dbReference>
<protein>
    <submittedName>
        <fullName evidence="3">Polymorphic outer membrane protein</fullName>
    </submittedName>
</protein>
<dbReference type="RefSeq" id="WP_011458282.1">
    <property type="nucleotide sequence ID" value="NC_007899.1"/>
</dbReference>